<dbReference type="InterPro" id="IPR036322">
    <property type="entry name" value="WD40_repeat_dom_sf"/>
</dbReference>
<evidence type="ECO:0000256" key="3">
    <source>
        <dbReference type="PROSITE-ProRule" id="PRU00221"/>
    </source>
</evidence>
<dbReference type="InterPro" id="IPR020472">
    <property type="entry name" value="WD40_PAC1"/>
</dbReference>
<proteinExistence type="predicted"/>
<dbReference type="OrthoDB" id="190105at2759"/>
<feature type="repeat" description="WD" evidence="3">
    <location>
        <begin position="672"/>
        <end position="711"/>
    </location>
</feature>
<dbReference type="eggNOG" id="KOG0274">
    <property type="taxonomic scope" value="Eukaryota"/>
</dbReference>
<evidence type="ECO:0000313" key="6">
    <source>
        <dbReference type="EMBL" id="CAY69311.1"/>
    </source>
</evidence>
<dbReference type="SMART" id="SM00256">
    <property type="entry name" value="FBOX"/>
    <property type="match status" value="1"/>
</dbReference>
<dbReference type="InParanoid" id="C4R1D7"/>
<dbReference type="CDD" id="cd00200">
    <property type="entry name" value="WD40"/>
    <property type="match status" value="1"/>
</dbReference>
<evidence type="ECO:0000256" key="4">
    <source>
        <dbReference type="SAM" id="MobiDB-lite"/>
    </source>
</evidence>
<dbReference type="KEGG" id="ppa:PAS_chr2-1_0666"/>
<dbReference type="SMR" id="C4R1D7"/>
<feature type="repeat" description="WD" evidence="3">
    <location>
        <begin position="533"/>
        <end position="560"/>
    </location>
</feature>
<feature type="region of interest" description="Disordered" evidence="4">
    <location>
        <begin position="114"/>
        <end position="137"/>
    </location>
</feature>
<sequence length="796" mass="89209">MQPPKYPLKSADPSFFMSSHTDSALPSNHLSETAVDGDQDDESLSVEMMHQLRRILISDGVKTNRKRIMEENKDDKSHPTGDNMDLVCTPVGHISGASTEPLSSLSLERESKVIDSDNTQDNCTNPLVLQKSPPNKRRLTESVYASTNESVVGDNTHNHPHNIIATSFHSANTTDTDSTEITSIPSDPLATTATTASLSGANGVGQTTYLEMDLPLPSPSASPSQSSFNNEEEELISSSFLTKEILFRLPTSKRKLTNLTYELVKLLSQDQSIEKDLIWRLLSKLDRANLSSLNHIMNKSLKRDLLNNLPLEISTRILSFLSYRDLLNASFVCRNWSQLINNRSSITWKRLLIKDRFFKDEDELNAELIKEMKNLNLDLTPPELVSARESIIVTLYRNIYRKSLALNQRWFSPEFQPRRISVSAHGPYIITCLQFDEDKIITSAEDKTINIYDTPTGKLRSTLKGHEGGVWAMKYYGNTLVTGSTDRTVRIWDIKRGTCTHILRGHTSTVRCLEILEPTKVGVNDKGEPIVFPTEPLIVTGSRDHTLRVWKLPQSSFSLEETEDFSIDADDYETFDTDDSDSNPFLVAVLRGHIASVRSVTGQGNIVISGSYDNTARVWDLRTGECTKILKGHTGRVYSVVLDSKRNRCISGSVDFSIKIWDLETGECLKTMNEHTALVGLLGLSDNALVSAAADTTLRIWDPETGEARGQLEGHIGAITCFQHNDRMILSGAERMLKVWNTESGNFVRELLTDVTGGVWQVRFNRRRCVAAVQRKDMETDTKESFIEILDFGENL</sequence>
<dbReference type="Pfam" id="PF12937">
    <property type="entry name" value="F-box-like"/>
    <property type="match status" value="1"/>
</dbReference>
<feature type="compositionally biased region" description="Polar residues" evidence="4">
    <location>
        <begin position="16"/>
        <end position="31"/>
    </location>
</feature>
<evidence type="ECO:0000259" key="5">
    <source>
        <dbReference type="PROSITE" id="PS50181"/>
    </source>
</evidence>
<reference evidence="6 7" key="1">
    <citation type="journal article" date="2009" name="Nat. Biotechnol.">
        <title>Genome sequence of the recombinant protein production host Pichia pastoris.</title>
        <authorList>
            <person name="De Schutter K."/>
            <person name="Lin Y.C."/>
            <person name="Tiels P."/>
            <person name="Van Hecke A."/>
            <person name="Glinka S."/>
            <person name="Weber-Lehmann J."/>
            <person name="Rouze P."/>
            <person name="Van de Peer Y."/>
            <person name="Callewaert N."/>
        </authorList>
    </citation>
    <scope>NUCLEOTIDE SEQUENCE [LARGE SCALE GENOMIC DNA]</scope>
    <source>
        <strain evidence="7">GS115 / ATCC 20864</strain>
    </source>
</reference>
<evidence type="ECO:0000256" key="1">
    <source>
        <dbReference type="ARBA" id="ARBA00022574"/>
    </source>
</evidence>
<dbReference type="EMBL" id="FN392320">
    <property type="protein sequence ID" value="CAY69311.1"/>
    <property type="molecule type" value="Genomic_DNA"/>
</dbReference>
<dbReference type="GeneID" id="8199279"/>
<feature type="domain" description="F-box" evidence="5">
    <location>
        <begin position="303"/>
        <end position="351"/>
    </location>
</feature>
<dbReference type="InterPro" id="IPR019775">
    <property type="entry name" value="WD40_repeat_CS"/>
</dbReference>
<dbReference type="PRINTS" id="PR00320">
    <property type="entry name" value="GPROTEINBRPT"/>
</dbReference>
<dbReference type="InterPro" id="IPR001680">
    <property type="entry name" value="WD40_rpt"/>
</dbReference>
<accession>C4R1D7</accession>
<feature type="compositionally biased region" description="Polar residues" evidence="4">
    <location>
        <begin position="116"/>
        <end position="127"/>
    </location>
</feature>
<dbReference type="PANTHER" id="PTHR19848:SF8">
    <property type="entry name" value="F-BOX AND WD REPEAT DOMAIN CONTAINING 7"/>
    <property type="match status" value="1"/>
</dbReference>
<dbReference type="SMART" id="SM00320">
    <property type="entry name" value="WD40"/>
    <property type="match status" value="7"/>
</dbReference>
<dbReference type="PANTHER" id="PTHR19848">
    <property type="entry name" value="WD40 REPEAT PROTEIN"/>
    <property type="match status" value="1"/>
</dbReference>
<dbReference type="OMA" id="STINIWN"/>
<dbReference type="HOGENOM" id="CLU_000288_103_3_1"/>
<dbReference type="FunCoup" id="C4R1D7">
    <property type="interactions" value="203"/>
</dbReference>
<feature type="repeat" description="WD" evidence="3">
    <location>
        <begin position="630"/>
        <end position="671"/>
    </location>
</feature>
<dbReference type="SUPFAM" id="SSF50978">
    <property type="entry name" value="WD40 repeat-like"/>
    <property type="match status" value="1"/>
</dbReference>
<organism evidence="6 7">
    <name type="scientific">Komagataella phaffii (strain GS115 / ATCC 20864)</name>
    <name type="common">Yeast</name>
    <name type="synonym">Pichia pastoris</name>
    <dbReference type="NCBI Taxonomy" id="644223"/>
    <lineage>
        <taxon>Eukaryota</taxon>
        <taxon>Fungi</taxon>
        <taxon>Dikarya</taxon>
        <taxon>Ascomycota</taxon>
        <taxon>Saccharomycotina</taxon>
        <taxon>Pichiomycetes</taxon>
        <taxon>Pichiales</taxon>
        <taxon>Pichiaceae</taxon>
        <taxon>Komagataella</taxon>
    </lineage>
</organism>
<dbReference type="PROSITE" id="PS00678">
    <property type="entry name" value="WD_REPEATS_1"/>
    <property type="match status" value="3"/>
</dbReference>
<dbReference type="InterPro" id="IPR036047">
    <property type="entry name" value="F-box-like_dom_sf"/>
</dbReference>
<feature type="repeat" description="WD" evidence="3">
    <location>
        <begin position="463"/>
        <end position="502"/>
    </location>
</feature>
<evidence type="ECO:0000313" key="7">
    <source>
        <dbReference type="Proteomes" id="UP000000314"/>
    </source>
</evidence>
<dbReference type="PROSITE" id="PS50181">
    <property type="entry name" value="FBOX"/>
    <property type="match status" value="1"/>
</dbReference>
<dbReference type="STRING" id="644223.C4R1D7"/>
<keyword evidence="1 3" id="KW-0853">WD repeat</keyword>
<evidence type="ECO:0000256" key="2">
    <source>
        <dbReference type="ARBA" id="ARBA00022737"/>
    </source>
</evidence>
<dbReference type="InterPro" id="IPR001810">
    <property type="entry name" value="F-box_dom"/>
</dbReference>
<dbReference type="RefSeq" id="XP_002491591.1">
    <property type="nucleotide sequence ID" value="XM_002491546.1"/>
</dbReference>
<dbReference type="Pfam" id="PF00400">
    <property type="entry name" value="WD40"/>
    <property type="match status" value="7"/>
</dbReference>
<keyword evidence="2" id="KW-0677">Repeat</keyword>
<dbReference type="PROSITE" id="PS50294">
    <property type="entry name" value="WD_REPEATS_REGION"/>
    <property type="match status" value="3"/>
</dbReference>
<keyword evidence="7" id="KW-1185">Reference proteome</keyword>
<gene>
    <name evidence="6" type="ordered locus">PAS_chr2-1_0666</name>
</gene>
<dbReference type="PROSITE" id="PS50082">
    <property type="entry name" value="WD_REPEATS_2"/>
    <property type="match status" value="5"/>
</dbReference>
<dbReference type="Gene3D" id="2.130.10.10">
    <property type="entry name" value="YVTN repeat-like/Quinoprotein amine dehydrogenase"/>
    <property type="match status" value="1"/>
</dbReference>
<feature type="region of interest" description="Disordered" evidence="4">
    <location>
        <begin position="1"/>
        <end position="40"/>
    </location>
</feature>
<dbReference type="AlphaFoldDB" id="C4R1D7"/>
<protein>
    <submittedName>
        <fullName evidence="6">F-box protein required for G1/S and G2/M transition</fullName>
    </submittedName>
</protein>
<feature type="repeat" description="WD" evidence="3">
    <location>
        <begin position="590"/>
        <end position="629"/>
    </location>
</feature>
<dbReference type="InterPro" id="IPR015943">
    <property type="entry name" value="WD40/YVTN_repeat-like_dom_sf"/>
</dbReference>
<name>C4R1D7_KOMPG</name>
<dbReference type="SUPFAM" id="SSF81383">
    <property type="entry name" value="F-box domain"/>
    <property type="match status" value="1"/>
</dbReference>
<dbReference type="Gene3D" id="1.20.1280.50">
    <property type="match status" value="1"/>
</dbReference>
<dbReference type="Proteomes" id="UP000000314">
    <property type="component" value="Chromosome 2"/>
</dbReference>